<evidence type="ECO:0000259" key="2">
    <source>
        <dbReference type="Pfam" id="PF12697"/>
    </source>
</evidence>
<dbReference type="EMBL" id="BMIQ01000002">
    <property type="protein sequence ID" value="GGD98581.1"/>
    <property type="molecule type" value="Genomic_DNA"/>
</dbReference>
<reference evidence="3" key="2">
    <citation type="submission" date="2020-09" db="EMBL/GenBank/DDBJ databases">
        <authorList>
            <person name="Sun Q."/>
            <person name="Zhou Y."/>
        </authorList>
    </citation>
    <scope>NUCLEOTIDE SEQUENCE</scope>
    <source>
        <strain evidence="3">CGMCC 1.15367</strain>
    </source>
</reference>
<keyword evidence="1" id="KW-0378">Hydrolase</keyword>
<organism evidence="3 4">
    <name type="scientific">Aureimonas endophytica</name>
    <dbReference type="NCBI Taxonomy" id="2027858"/>
    <lineage>
        <taxon>Bacteria</taxon>
        <taxon>Pseudomonadati</taxon>
        <taxon>Pseudomonadota</taxon>
        <taxon>Alphaproteobacteria</taxon>
        <taxon>Hyphomicrobiales</taxon>
        <taxon>Aurantimonadaceae</taxon>
        <taxon>Aureimonas</taxon>
    </lineage>
</organism>
<sequence>MSEALARRLALKPEGGTGRPIVLVHGFGADRLSWLANQGALAASGQVFTLDLPGHGREPLVERSFAELADALAEGLDAAGLEGATLVGHSLGAAIALVLAANHPDKVGALVLIAPAGLGAGVDADFLESFPKLTQAEETEALLQRLVTRPRLINRHMVSHVLEQLGDPERREALAGVARILLEDGAALGEAVATVAASDLPRLVIWGAEDRINPLDEARLVRFGGTRHILPAAGHMPHVESAPRVNEWIASFLAPGAS</sequence>
<dbReference type="PANTHER" id="PTHR43798">
    <property type="entry name" value="MONOACYLGLYCEROL LIPASE"/>
    <property type="match status" value="1"/>
</dbReference>
<dbReference type="SUPFAM" id="SSF53474">
    <property type="entry name" value="alpha/beta-Hydrolases"/>
    <property type="match status" value="1"/>
</dbReference>
<dbReference type="Proteomes" id="UP000644699">
    <property type="component" value="Unassembled WGS sequence"/>
</dbReference>
<comment type="caution">
    <text evidence="3">The sequence shown here is derived from an EMBL/GenBank/DDBJ whole genome shotgun (WGS) entry which is preliminary data.</text>
</comment>
<gene>
    <name evidence="3" type="ORF">GCM10011390_16710</name>
</gene>
<dbReference type="RefSeq" id="WP_188907760.1">
    <property type="nucleotide sequence ID" value="NZ_BMIQ01000002.1"/>
</dbReference>
<reference evidence="3" key="1">
    <citation type="journal article" date="2014" name="Int. J. Syst. Evol. Microbiol.">
        <title>Complete genome sequence of Corynebacterium casei LMG S-19264T (=DSM 44701T), isolated from a smear-ripened cheese.</title>
        <authorList>
            <consortium name="US DOE Joint Genome Institute (JGI-PGF)"/>
            <person name="Walter F."/>
            <person name="Albersmeier A."/>
            <person name="Kalinowski J."/>
            <person name="Ruckert C."/>
        </authorList>
    </citation>
    <scope>NUCLEOTIDE SEQUENCE</scope>
    <source>
        <strain evidence="3">CGMCC 1.15367</strain>
    </source>
</reference>
<evidence type="ECO:0000256" key="1">
    <source>
        <dbReference type="ARBA" id="ARBA00022801"/>
    </source>
</evidence>
<evidence type="ECO:0000313" key="4">
    <source>
        <dbReference type="Proteomes" id="UP000644699"/>
    </source>
</evidence>
<dbReference type="Pfam" id="PF12697">
    <property type="entry name" value="Abhydrolase_6"/>
    <property type="match status" value="1"/>
</dbReference>
<accession>A0A916ZHN2</accession>
<dbReference type="PRINTS" id="PR00111">
    <property type="entry name" value="ABHYDROLASE"/>
</dbReference>
<dbReference type="InterPro" id="IPR050266">
    <property type="entry name" value="AB_hydrolase_sf"/>
</dbReference>
<dbReference type="InterPro" id="IPR029058">
    <property type="entry name" value="AB_hydrolase_fold"/>
</dbReference>
<protein>
    <recommendedName>
        <fullName evidence="2">AB hydrolase-1 domain-containing protein</fullName>
    </recommendedName>
</protein>
<evidence type="ECO:0000313" key="3">
    <source>
        <dbReference type="EMBL" id="GGD98581.1"/>
    </source>
</evidence>
<dbReference type="GO" id="GO:0016020">
    <property type="term" value="C:membrane"/>
    <property type="evidence" value="ECO:0007669"/>
    <property type="project" value="TreeGrafter"/>
</dbReference>
<feature type="domain" description="AB hydrolase-1" evidence="2">
    <location>
        <begin position="21"/>
        <end position="247"/>
    </location>
</feature>
<name>A0A916ZHN2_9HYPH</name>
<dbReference type="Gene3D" id="3.40.50.1820">
    <property type="entry name" value="alpha/beta hydrolase"/>
    <property type="match status" value="1"/>
</dbReference>
<keyword evidence="4" id="KW-1185">Reference proteome</keyword>
<dbReference type="AlphaFoldDB" id="A0A916ZHN2"/>
<dbReference type="PANTHER" id="PTHR43798:SF31">
    <property type="entry name" value="AB HYDROLASE SUPERFAMILY PROTEIN YCLE"/>
    <property type="match status" value="1"/>
</dbReference>
<dbReference type="InterPro" id="IPR000073">
    <property type="entry name" value="AB_hydrolase_1"/>
</dbReference>
<proteinExistence type="predicted"/>
<dbReference type="GO" id="GO:0016787">
    <property type="term" value="F:hydrolase activity"/>
    <property type="evidence" value="ECO:0007669"/>
    <property type="project" value="UniProtKB-KW"/>
</dbReference>